<name>A0ABV6YND5_UNCEI</name>
<dbReference type="Proteomes" id="UP001594288">
    <property type="component" value="Unassembled WGS sequence"/>
</dbReference>
<organism evidence="2 3">
    <name type="scientific">Eiseniibacteriota bacterium</name>
    <dbReference type="NCBI Taxonomy" id="2212470"/>
    <lineage>
        <taxon>Bacteria</taxon>
        <taxon>Candidatus Eiseniibacteriota</taxon>
    </lineage>
</organism>
<gene>
    <name evidence="2" type="ORF">ACFL2Z_00595</name>
</gene>
<evidence type="ECO:0000313" key="3">
    <source>
        <dbReference type="Proteomes" id="UP001594288"/>
    </source>
</evidence>
<feature type="region of interest" description="Disordered" evidence="1">
    <location>
        <begin position="1"/>
        <end position="33"/>
    </location>
</feature>
<protein>
    <submittedName>
        <fullName evidence="2">Uncharacterized protein</fullName>
    </submittedName>
</protein>
<sequence>ETHLKRISKGQAPRKPDGHRVEPAVSDEQKEDIDSAGYKCTDSIRIPGTQPDGRDVVFVNQDVIPVAPSHLVFLLRLAGELVRCRGGWVKRQQLIDEGVVTADGYNQRISEVRKAIGPYLAKHNPRGFIENRSKEYRISTHPDFVTYDKARLLKHPENTIRKLARKLPR</sequence>
<proteinExistence type="predicted"/>
<accession>A0ABV6YND5</accession>
<feature type="non-terminal residue" evidence="2">
    <location>
        <position position="1"/>
    </location>
</feature>
<evidence type="ECO:0000313" key="2">
    <source>
        <dbReference type="EMBL" id="MFC1799399.1"/>
    </source>
</evidence>
<dbReference type="EMBL" id="JBHPEI010000005">
    <property type="protein sequence ID" value="MFC1799399.1"/>
    <property type="molecule type" value="Genomic_DNA"/>
</dbReference>
<evidence type="ECO:0000256" key="1">
    <source>
        <dbReference type="SAM" id="MobiDB-lite"/>
    </source>
</evidence>
<comment type="caution">
    <text evidence="2">The sequence shown here is derived from an EMBL/GenBank/DDBJ whole genome shotgun (WGS) entry which is preliminary data.</text>
</comment>
<reference evidence="2 3" key="1">
    <citation type="submission" date="2024-09" db="EMBL/GenBank/DDBJ databases">
        <authorList>
            <person name="D'Angelo T."/>
        </authorList>
    </citation>
    <scope>NUCLEOTIDE SEQUENCE [LARGE SCALE GENOMIC DNA]</scope>
    <source>
        <strain evidence="2">SAG AM-311-F02</strain>
    </source>
</reference>
<keyword evidence="3" id="KW-1185">Reference proteome</keyword>